<keyword evidence="2" id="KW-1185">Reference proteome</keyword>
<protein>
    <submittedName>
        <fullName evidence="1">Uncharacterized protein</fullName>
    </submittedName>
</protein>
<proteinExistence type="predicted"/>
<comment type="caution">
    <text evidence="1">The sequence shown here is derived from an EMBL/GenBank/DDBJ whole genome shotgun (WGS) entry which is preliminary data.</text>
</comment>
<name>A0ACC0MB72_RHOML</name>
<dbReference type="EMBL" id="CM046396">
    <property type="protein sequence ID" value="KAI8538192.1"/>
    <property type="molecule type" value="Genomic_DNA"/>
</dbReference>
<evidence type="ECO:0000313" key="1">
    <source>
        <dbReference type="EMBL" id="KAI8538192.1"/>
    </source>
</evidence>
<reference evidence="1" key="1">
    <citation type="submission" date="2022-02" db="EMBL/GenBank/DDBJ databases">
        <title>Plant Genome Project.</title>
        <authorList>
            <person name="Zhang R.-G."/>
        </authorList>
    </citation>
    <scope>NUCLEOTIDE SEQUENCE</scope>
    <source>
        <strain evidence="1">AT1</strain>
    </source>
</reference>
<organism evidence="1 2">
    <name type="scientific">Rhododendron molle</name>
    <name type="common">Chinese azalea</name>
    <name type="synonym">Azalea mollis</name>
    <dbReference type="NCBI Taxonomy" id="49168"/>
    <lineage>
        <taxon>Eukaryota</taxon>
        <taxon>Viridiplantae</taxon>
        <taxon>Streptophyta</taxon>
        <taxon>Embryophyta</taxon>
        <taxon>Tracheophyta</taxon>
        <taxon>Spermatophyta</taxon>
        <taxon>Magnoliopsida</taxon>
        <taxon>eudicotyledons</taxon>
        <taxon>Gunneridae</taxon>
        <taxon>Pentapetalae</taxon>
        <taxon>asterids</taxon>
        <taxon>Ericales</taxon>
        <taxon>Ericaceae</taxon>
        <taxon>Ericoideae</taxon>
        <taxon>Rhodoreae</taxon>
        <taxon>Rhododendron</taxon>
    </lineage>
</organism>
<dbReference type="Proteomes" id="UP001062846">
    <property type="component" value="Chromosome 9"/>
</dbReference>
<gene>
    <name evidence="1" type="ORF">RHMOL_Rhmol09G0083400</name>
</gene>
<sequence>MSIQYVELDIEIQRLEEEISWRYDKVDELEDEINRLDRETYQLNPTEGWFLDAQLFYNDAIQRLEDQIGRLKDEECQLRDEVAYLLNAKSHGYSSVMHSAKRFPYESAGFCCCKGEVSLYPKTMPQELLKLYSSSRAESALFLKHIRAYNSTFSFTSLRVNLDLRFTQKHQGIYTFRAQGQIYHFINSLLPSAQTPCYLQLYFYDTEKEVENIMQYGNYSTTLDKDMV</sequence>
<accession>A0ACC0MB72</accession>
<evidence type="ECO:0000313" key="2">
    <source>
        <dbReference type="Proteomes" id="UP001062846"/>
    </source>
</evidence>